<reference evidence="3" key="1">
    <citation type="journal article" date="2011" name="Nat. Commun.">
        <title>Effector diversification within compartments of the Leptosphaeria maculans genome affected by Repeat-Induced Point mutations.</title>
        <authorList>
            <person name="Rouxel T."/>
            <person name="Grandaubert J."/>
            <person name="Hane J.K."/>
            <person name="Hoede C."/>
            <person name="van de Wouw A.P."/>
            <person name="Couloux A."/>
            <person name="Dominguez V."/>
            <person name="Anthouard V."/>
            <person name="Bally P."/>
            <person name="Bourras S."/>
            <person name="Cozijnsen A.J."/>
            <person name="Ciuffetti L.M."/>
            <person name="Degrave A."/>
            <person name="Dilmaghani A."/>
            <person name="Duret L."/>
            <person name="Fudal I."/>
            <person name="Goodwin S.B."/>
            <person name="Gout L."/>
            <person name="Glaser N."/>
            <person name="Linglin J."/>
            <person name="Kema G.H.J."/>
            <person name="Lapalu N."/>
            <person name="Lawrence C.B."/>
            <person name="May K."/>
            <person name="Meyer M."/>
            <person name="Ollivier B."/>
            <person name="Poulain J."/>
            <person name="Schoch C.L."/>
            <person name="Simon A."/>
            <person name="Spatafora J.W."/>
            <person name="Stachowiak A."/>
            <person name="Turgeon B.G."/>
            <person name="Tyler B.M."/>
            <person name="Vincent D."/>
            <person name="Weissenbach J."/>
            <person name="Amselem J."/>
            <person name="Quesneville H."/>
            <person name="Oliver R.P."/>
            <person name="Wincker P."/>
            <person name="Balesdent M.-H."/>
            <person name="Howlett B.J."/>
        </authorList>
    </citation>
    <scope>NUCLEOTIDE SEQUENCE [LARGE SCALE GENOMIC DNA]</scope>
    <source>
        <strain evidence="3">JN3 / isolate v23.1.3 / race Av1-4-5-6-7-8</strain>
    </source>
</reference>
<accession>E4ZZG6</accession>
<proteinExistence type="predicted"/>
<evidence type="ECO:0000313" key="3">
    <source>
        <dbReference type="Proteomes" id="UP000002668"/>
    </source>
</evidence>
<organism evidence="3">
    <name type="scientific">Leptosphaeria maculans (strain JN3 / isolate v23.1.3 / race Av1-4-5-6-7-8)</name>
    <name type="common">Blackleg fungus</name>
    <name type="synonym">Phoma lingam</name>
    <dbReference type="NCBI Taxonomy" id="985895"/>
    <lineage>
        <taxon>Eukaryota</taxon>
        <taxon>Fungi</taxon>
        <taxon>Dikarya</taxon>
        <taxon>Ascomycota</taxon>
        <taxon>Pezizomycotina</taxon>
        <taxon>Dothideomycetes</taxon>
        <taxon>Pleosporomycetidae</taxon>
        <taxon>Pleosporales</taxon>
        <taxon>Pleosporineae</taxon>
        <taxon>Leptosphaeriaceae</taxon>
        <taxon>Plenodomus</taxon>
        <taxon>Plenodomus lingam/Leptosphaeria maculans species complex</taxon>
    </lineage>
</organism>
<dbReference type="EMBL" id="FP929129">
    <property type="protein sequence ID" value="CBX96761.1"/>
    <property type="molecule type" value="Genomic_DNA"/>
</dbReference>
<dbReference type="AlphaFoldDB" id="E4ZZG6"/>
<dbReference type="InParanoid" id="E4ZZG6"/>
<sequence length="34" mass="3574">MNARAGTSAPKSVKFAVAPLQDRGHEDDHISPAV</sequence>
<gene>
    <name evidence="2" type="ORF">LEMA_uP110260.1</name>
</gene>
<evidence type="ECO:0000256" key="1">
    <source>
        <dbReference type="SAM" id="MobiDB-lite"/>
    </source>
</evidence>
<protein>
    <submittedName>
        <fullName evidence="2">Predicted protein</fullName>
    </submittedName>
</protein>
<dbReference type="HOGENOM" id="CLU_3377249_0_0_1"/>
<evidence type="ECO:0000313" key="2">
    <source>
        <dbReference type="EMBL" id="CBX96761.1"/>
    </source>
</evidence>
<dbReference type="Proteomes" id="UP000002668">
    <property type="component" value="Genome"/>
</dbReference>
<keyword evidence="3" id="KW-1185">Reference proteome</keyword>
<dbReference type="VEuPathDB" id="FungiDB:LEMA_uP110260.1"/>
<name>E4ZZG6_LEPMJ</name>
<feature type="region of interest" description="Disordered" evidence="1">
    <location>
        <begin position="1"/>
        <end position="34"/>
    </location>
</feature>
<feature type="compositionally biased region" description="Basic and acidic residues" evidence="1">
    <location>
        <begin position="22"/>
        <end position="34"/>
    </location>
</feature>